<dbReference type="Gene3D" id="3.40.50.80">
    <property type="entry name" value="Nucleotide-binding domain of ferredoxin-NADP reductase (FNR) module"/>
    <property type="match status" value="1"/>
</dbReference>
<dbReference type="InterPro" id="IPR008333">
    <property type="entry name" value="Cbr1-like_FAD-bd_dom"/>
</dbReference>
<comment type="similarity">
    <text evidence="2">Belongs to the flavoprotein pyridine nucleotide cytochrome reductase family.</text>
</comment>
<keyword evidence="3" id="KW-0285">Flavoprotein</keyword>
<dbReference type="SUPFAM" id="SSF52343">
    <property type="entry name" value="Ferredoxin reductase-like, C-terminal NADP-linked domain"/>
    <property type="match status" value="1"/>
</dbReference>
<keyword evidence="7" id="KW-1133">Transmembrane helix</keyword>
<accession>A0ABR3J2R1</accession>
<organism evidence="9 10">
    <name type="scientific">Hohenbuehelia grisea</name>
    <dbReference type="NCBI Taxonomy" id="104357"/>
    <lineage>
        <taxon>Eukaryota</taxon>
        <taxon>Fungi</taxon>
        <taxon>Dikarya</taxon>
        <taxon>Basidiomycota</taxon>
        <taxon>Agaricomycotina</taxon>
        <taxon>Agaricomycetes</taxon>
        <taxon>Agaricomycetidae</taxon>
        <taxon>Agaricales</taxon>
        <taxon>Pleurotineae</taxon>
        <taxon>Pleurotaceae</taxon>
        <taxon>Hohenbuehelia</taxon>
    </lineage>
</organism>
<evidence type="ECO:0000313" key="9">
    <source>
        <dbReference type="EMBL" id="KAL0949904.1"/>
    </source>
</evidence>
<comment type="cofactor">
    <cofactor evidence="1">
        <name>FAD</name>
        <dbReference type="ChEBI" id="CHEBI:57692"/>
    </cofactor>
</comment>
<evidence type="ECO:0000256" key="7">
    <source>
        <dbReference type="SAM" id="Phobius"/>
    </source>
</evidence>
<evidence type="ECO:0000256" key="4">
    <source>
        <dbReference type="ARBA" id="ARBA00022827"/>
    </source>
</evidence>
<dbReference type="Gene3D" id="2.40.30.10">
    <property type="entry name" value="Translation factors"/>
    <property type="match status" value="1"/>
</dbReference>
<dbReference type="PRINTS" id="PR00406">
    <property type="entry name" value="CYTB5RDTASE"/>
</dbReference>
<evidence type="ECO:0000313" key="10">
    <source>
        <dbReference type="Proteomes" id="UP001556367"/>
    </source>
</evidence>
<gene>
    <name evidence="9" type="ORF">HGRIS_009932</name>
</gene>
<dbReference type="EMBL" id="JASNQZ010000012">
    <property type="protein sequence ID" value="KAL0949904.1"/>
    <property type="molecule type" value="Genomic_DNA"/>
</dbReference>
<dbReference type="CDD" id="cd06183">
    <property type="entry name" value="cyt_b5_reduct_like"/>
    <property type="match status" value="1"/>
</dbReference>
<dbReference type="Proteomes" id="UP001556367">
    <property type="component" value="Unassembled WGS sequence"/>
</dbReference>
<dbReference type="PANTHER" id="PTHR19370:SF189">
    <property type="entry name" value="CYTOCHROME C MITOCHONDRIAL IMPORT FACTOR CYC2"/>
    <property type="match status" value="1"/>
</dbReference>
<reference evidence="10" key="1">
    <citation type="submission" date="2024-06" db="EMBL/GenBank/DDBJ databases">
        <title>Multi-omics analyses provide insights into the biosynthesis of the anticancer antibiotic pleurotin in Hohenbuehelia grisea.</title>
        <authorList>
            <person name="Weaver J.A."/>
            <person name="Alberti F."/>
        </authorList>
    </citation>
    <scope>NUCLEOTIDE SEQUENCE [LARGE SCALE GENOMIC DNA]</scope>
    <source>
        <strain evidence="10">T-177</strain>
    </source>
</reference>
<dbReference type="InterPro" id="IPR017938">
    <property type="entry name" value="Riboflavin_synthase-like_b-brl"/>
</dbReference>
<dbReference type="InterPro" id="IPR039261">
    <property type="entry name" value="FNR_nucleotide-bd"/>
</dbReference>
<keyword evidence="5" id="KW-0560">Oxidoreductase</keyword>
<evidence type="ECO:0000256" key="5">
    <source>
        <dbReference type="ARBA" id="ARBA00023002"/>
    </source>
</evidence>
<sequence length="315" mass="35381">MRRPPTRLQPPRLTGLLRARHLSTTTAKPRPYLSLAFVAVSGSALAYYFLFPDPSRAAPTSSDAPLSPTHFTPSTVASSQQCGHDTKLIGLRVPPHLLSASSGRFSPIWSIYIKDDDIQVERPYTPLNGVDDEGNMLFWIKKYPKGEVGRWLHGKQVGEQIELRGPLTTWTWQDEHWDEVVMVSGGTGITPFYQLFQSVISSLPRDSSTRFKLLHASRSPRDLPPPLILQPLVAFAEKNPDRFNLHLFVDHMGDSAAPGDSSSVPLHEGLIDKSAVQRLVFSETKSSWWPRLWRSRTERPQSNKRILFLVCGPEP</sequence>
<feature type="region of interest" description="Disordered" evidence="6">
    <location>
        <begin position="59"/>
        <end position="78"/>
    </location>
</feature>
<feature type="domain" description="FAD-binding FR-type" evidence="8">
    <location>
        <begin position="69"/>
        <end position="173"/>
    </location>
</feature>
<evidence type="ECO:0000259" key="8">
    <source>
        <dbReference type="PROSITE" id="PS51384"/>
    </source>
</evidence>
<dbReference type="PROSITE" id="PS51384">
    <property type="entry name" value="FAD_FR"/>
    <property type="match status" value="1"/>
</dbReference>
<dbReference type="Pfam" id="PF00175">
    <property type="entry name" value="NAD_binding_1"/>
    <property type="match status" value="1"/>
</dbReference>
<evidence type="ECO:0000256" key="1">
    <source>
        <dbReference type="ARBA" id="ARBA00001974"/>
    </source>
</evidence>
<dbReference type="Pfam" id="PF00970">
    <property type="entry name" value="FAD_binding_6"/>
    <property type="match status" value="1"/>
</dbReference>
<keyword evidence="4" id="KW-0274">FAD</keyword>
<dbReference type="InterPro" id="IPR001834">
    <property type="entry name" value="CBR-like"/>
</dbReference>
<evidence type="ECO:0000256" key="3">
    <source>
        <dbReference type="ARBA" id="ARBA00022630"/>
    </source>
</evidence>
<comment type="caution">
    <text evidence="9">The sequence shown here is derived from an EMBL/GenBank/DDBJ whole genome shotgun (WGS) entry which is preliminary data.</text>
</comment>
<dbReference type="InterPro" id="IPR017927">
    <property type="entry name" value="FAD-bd_FR_type"/>
</dbReference>
<keyword evidence="7" id="KW-0472">Membrane</keyword>
<dbReference type="SUPFAM" id="SSF63380">
    <property type="entry name" value="Riboflavin synthase domain-like"/>
    <property type="match status" value="1"/>
</dbReference>
<dbReference type="PANTHER" id="PTHR19370">
    <property type="entry name" value="NADH-CYTOCHROME B5 REDUCTASE"/>
    <property type="match status" value="1"/>
</dbReference>
<name>A0ABR3J2R1_9AGAR</name>
<dbReference type="InterPro" id="IPR001433">
    <property type="entry name" value="OxRdtase_FAD/NAD-bd"/>
</dbReference>
<proteinExistence type="inferred from homology"/>
<keyword evidence="10" id="KW-1185">Reference proteome</keyword>
<feature type="transmembrane region" description="Helical" evidence="7">
    <location>
        <begin position="32"/>
        <end position="51"/>
    </location>
</feature>
<protein>
    <recommendedName>
        <fullName evidence="8">FAD-binding FR-type domain-containing protein</fullName>
    </recommendedName>
</protein>
<evidence type="ECO:0000256" key="6">
    <source>
        <dbReference type="SAM" id="MobiDB-lite"/>
    </source>
</evidence>
<keyword evidence="7" id="KW-0812">Transmembrane</keyword>
<evidence type="ECO:0000256" key="2">
    <source>
        <dbReference type="ARBA" id="ARBA00006105"/>
    </source>
</evidence>